<dbReference type="EMBL" id="SHNN01000005">
    <property type="protein sequence ID" value="MCX2983154.1"/>
    <property type="molecule type" value="Genomic_DNA"/>
</dbReference>
<comment type="caution">
    <text evidence="2">The sequence shown here is derived from an EMBL/GenBank/DDBJ whole genome shotgun (WGS) entry which is preliminary data.</text>
</comment>
<keyword evidence="3" id="KW-1185">Reference proteome</keyword>
<evidence type="ECO:0000313" key="2">
    <source>
        <dbReference type="EMBL" id="MCX2983154.1"/>
    </source>
</evidence>
<dbReference type="PANTHER" id="PTHR21310:SF40">
    <property type="entry name" value="AMINOGLYCOSIDE PHOSPHOTRANSFERASE DOMAIN-CONTAINING PROTEIN-RELATED"/>
    <property type="match status" value="1"/>
</dbReference>
<dbReference type="InterPro" id="IPR002575">
    <property type="entry name" value="Aminoglycoside_PTrfase"/>
</dbReference>
<gene>
    <name evidence="2" type="ORF">EYC98_20020</name>
</gene>
<protein>
    <submittedName>
        <fullName evidence="2">Phosphotransferase family protein</fullName>
    </submittedName>
</protein>
<organism evidence="2 3">
    <name type="scientific">Candidatus Litorirhabdus singularis</name>
    <dbReference type="NCBI Taxonomy" id="2518993"/>
    <lineage>
        <taxon>Bacteria</taxon>
        <taxon>Pseudomonadati</taxon>
        <taxon>Pseudomonadota</taxon>
        <taxon>Gammaproteobacteria</taxon>
        <taxon>Cellvibrionales</taxon>
        <taxon>Halieaceae</taxon>
        <taxon>Candidatus Litorirhabdus</taxon>
    </lineage>
</organism>
<feature type="domain" description="Aminoglycoside phosphotransferase" evidence="1">
    <location>
        <begin position="55"/>
        <end position="256"/>
    </location>
</feature>
<sequence length="454" mass="51222">MSEFFHDLPDGLYQWVEQTAGGSITRLERHIARREAWVVDITAPDGAVTEGFLRLDRNPIAGSATSLHKEARICESLSKTTIPVPQLLAWSDVHCAALLSRDGGRSDIDKLEDQQRQRAIMEDFITVIARLHRLDVDKLRLGDVLGPKPQTAAELALGDLDLQLRNFKRFLSNYTDPLLTYGVQWLRRHIPTDVPHMALVQGDTGPVNFMFQQDKVSVVVDWEWGHWGDPMEDLGNICVREFWNPSGGLDGLFKLYEQESGLPYQRFSAQYYRIQQNVRGMIPIHAVCANPPEQESLAWYLCYRYVTDRSTCEGIADAMGIAIERPTMPTNNTAPDLLASAAIGSLRRDVLTRTDNAFAKSRAGDAVRLIECMDRQQRFGPALASIETEEIGELMGHVYADLNSAQTALVSAIEAEQLNDEKLLQYLARKTYRDEWLFAPAVALYPERQWSSLD</sequence>
<accession>A0ABT3TLE9</accession>
<dbReference type="Proteomes" id="UP001143362">
    <property type="component" value="Unassembled WGS sequence"/>
</dbReference>
<dbReference type="InterPro" id="IPR011009">
    <property type="entry name" value="Kinase-like_dom_sf"/>
</dbReference>
<name>A0ABT3TLE9_9GAMM</name>
<proteinExistence type="predicted"/>
<reference evidence="2" key="1">
    <citation type="submission" date="2019-02" db="EMBL/GenBank/DDBJ databases">
        <authorList>
            <person name="Li S.-H."/>
        </authorList>
    </citation>
    <scope>NUCLEOTIDE SEQUENCE</scope>
    <source>
        <strain evidence="2">IMCC14734</strain>
    </source>
</reference>
<dbReference type="Pfam" id="PF01636">
    <property type="entry name" value="APH"/>
    <property type="match status" value="1"/>
</dbReference>
<dbReference type="InterPro" id="IPR051678">
    <property type="entry name" value="AGP_Transferase"/>
</dbReference>
<dbReference type="InterPro" id="IPR041726">
    <property type="entry name" value="ACAD10_11_N"/>
</dbReference>
<dbReference type="RefSeq" id="WP_279247184.1">
    <property type="nucleotide sequence ID" value="NZ_SHNN01000005.1"/>
</dbReference>
<evidence type="ECO:0000313" key="3">
    <source>
        <dbReference type="Proteomes" id="UP001143362"/>
    </source>
</evidence>
<dbReference type="SUPFAM" id="SSF56112">
    <property type="entry name" value="Protein kinase-like (PK-like)"/>
    <property type="match status" value="1"/>
</dbReference>
<dbReference type="PANTHER" id="PTHR21310">
    <property type="entry name" value="AMINOGLYCOSIDE PHOSPHOTRANSFERASE-RELATED-RELATED"/>
    <property type="match status" value="1"/>
</dbReference>
<dbReference type="Gene3D" id="3.90.1200.10">
    <property type="match status" value="1"/>
</dbReference>
<evidence type="ECO:0000259" key="1">
    <source>
        <dbReference type="Pfam" id="PF01636"/>
    </source>
</evidence>
<dbReference type="CDD" id="cd05154">
    <property type="entry name" value="ACAD10_11_N-like"/>
    <property type="match status" value="1"/>
</dbReference>